<evidence type="ECO:0000313" key="2">
    <source>
        <dbReference type="EMBL" id="SEB40519.1"/>
    </source>
</evidence>
<keyword evidence="2" id="KW-0378">Hydrolase</keyword>
<keyword evidence="3" id="KW-1185">Reference proteome</keyword>
<dbReference type="InterPro" id="IPR022742">
    <property type="entry name" value="Hydrolase_4"/>
</dbReference>
<reference evidence="3" key="1">
    <citation type="submission" date="2016-10" db="EMBL/GenBank/DDBJ databases">
        <authorList>
            <person name="Varghese N."/>
            <person name="Submissions S."/>
        </authorList>
    </citation>
    <scope>NUCLEOTIDE SEQUENCE [LARGE SCALE GENOMIC DNA]</scope>
    <source>
        <strain evidence="3">ES.061</strain>
    </source>
</reference>
<sequence>MGFDAETRLATPAGSDLRLFTRRASGKVRAAVQINHGVAEHAARYAGFADFLSENGFDVYAHDHRGHGATTAPGAPLGHIGPKATAGTLLKDVEAVHRHIAQERAGLPIIIFGHSMGAMIAINYALRNGHRLAGAAIWNAPLATRAEALAGKAVLAWERFRLGSDVPSRLLPKLTFANWARAFPDRRTDADWLSRDESEVDKYIADPLSGWEASIGIWTALFDLSLKAADKAALEAARKTLPFMLVGGSEDPSTKGGKIVRKLENRLRESGFSNLETTIYDGFRHESLNEIGREKAMEDFVRWAGKLIN</sequence>
<dbReference type="InterPro" id="IPR029058">
    <property type="entry name" value="AB_hydrolase_fold"/>
</dbReference>
<dbReference type="InterPro" id="IPR051044">
    <property type="entry name" value="MAG_DAG_Lipase"/>
</dbReference>
<evidence type="ECO:0000313" key="3">
    <source>
        <dbReference type="Proteomes" id="UP000199064"/>
    </source>
</evidence>
<proteinExistence type="predicted"/>
<protein>
    <submittedName>
        <fullName evidence="2">Lysophospholipase, alpha-beta hydrolase superfamily</fullName>
    </submittedName>
</protein>
<dbReference type="Proteomes" id="UP000199064">
    <property type="component" value="Unassembled WGS sequence"/>
</dbReference>
<dbReference type="Gene3D" id="3.40.50.1820">
    <property type="entry name" value="alpha/beta hydrolase"/>
    <property type="match status" value="1"/>
</dbReference>
<name>A0A1H4J2G1_9HYPH</name>
<feature type="domain" description="Serine aminopeptidase S33" evidence="1">
    <location>
        <begin position="27"/>
        <end position="290"/>
    </location>
</feature>
<gene>
    <name evidence="2" type="ORF">SAMN05216452_0929</name>
</gene>
<dbReference type="PANTHER" id="PTHR11614">
    <property type="entry name" value="PHOSPHOLIPASE-RELATED"/>
    <property type="match status" value="1"/>
</dbReference>
<dbReference type="AlphaFoldDB" id="A0A1H4J2G1"/>
<dbReference type="RefSeq" id="WP_090327018.1">
    <property type="nucleotide sequence ID" value="NZ_FNSL01000001.1"/>
</dbReference>
<dbReference type="Pfam" id="PF12146">
    <property type="entry name" value="Hydrolase_4"/>
    <property type="match status" value="1"/>
</dbReference>
<dbReference type="SUPFAM" id="SSF53474">
    <property type="entry name" value="alpha/beta-Hydrolases"/>
    <property type="match status" value="1"/>
</dbReference>
<dbReference type="GO" id="GO:0016787">
    <property type="term" value="F:hydrolase activity"/>
    <property type="evidence" value="ECO:0007669"/>
    <property type="project" value="UniProtKB-KW"/>
</dbReference>
<dbReference type="EMBL" id="FNSL01000001">
    <property type="protein sequence ID" value="SEB40519.1"/>
    <property type="molecule type" value="Genomic_DNA"/>
</dbReference>
<organism evidence="2 3">
    <name type="scientific">Nitratireductor aquibiodomus</name>
    <dbReference type="NCBI Taxonomy" id="204799"/>
    <lineage>
        <taxon>Bacteria</taxon>
        <taxon>Pseudomonadati</taxon>
        <taxon>Pseudomonadota</taxon>
        <taxon>Alphaproteobacteria</taxon>
        <taxon>Hyphomicrobiales</taxon>
        <taxon>Phyllobacteriaceae</taxon>
        <taxon>Nitratireductor</taxon>
    </lineage>
</organism>
<evidence type="ECO:0000259" key="1">
    <source>
        <dbReference type="Pfam" id="PF12146"/>
    </source>
</evidence>
<accession>A0A1H4J2G1</accession>